<dbReference type="GO" id="GO:0005743">
    <property type="term" value="C:mitochondrial inner membrane"/>
    <property type="evidence" value="ECO:0007669"/>
    <property type="project" value="UniProtKB-SubCell"/>
</dbReference>
<protein>
    <recommendedName>
        <fullName evidence="3 13">Cytochrome b-c1 complex subunit 8</fullName>
    </recommendedName>
    <alternativeName>
        <fullName evidence="13">Complex III subunit 8</fullName>
    </alternativeName>
</protein>
<comment type="subcellular location">
    <subcellularLocation>
        <location evidence="1 13">Mitochondrion inner membrane</location>
        <topology evidence="1 13">Single-pass membrane protein</topology>
    </subcellularLocation>
</comment>
<evidence type="ECO:0000256" key="13">
    <source>
        <dbReference type="RuleBase" id="RU368118"/>
    </source>
</evidence>
<evidence type="ECO:0000256" key="11">
    <source>
        <dbReference type="ARBA" id="ARBA00023136"/>
    </source>
</evidence>
<evidence type="ECO:0000256" key="5">
    <source>
        <dbReference type="ARBA" id="ARBA00022660"/>
    </source>
</evidence>
<reference evidence="15" key="1">
    <citation type="submission" date="2025-08" db="UniProtKB">
        <authorList>
            <consortium name="RefSeq"/>
        </authorList>
    </citation>
    <scope>IDENTIFICATION</scope>
</reference>
<keyword evidence="11" id="KW-0472">Membrane</keyword>
<keyword evidence="8 13" id="KW-0249">Electron transport</keyword>
<dbReference type="SUPFAM" id="SSF81508">
    <property type="entry name" value="Ubiquinone-binding protein QP-C of cytochrome bc1 complex (Ubiquinol-cytochrome c reductase)"/>
    <property type="match status" value="1"/>
</dbReference>
<evidence type="ECO:0000256" key="4">
    <source>
        <dbReference type="ARBA" id="ARBA00022448"/>
    </source>
</evidence>
<dbReference type="GO" id="GO:0006122">
    <property type="term" value="P:mitochondrial electron transport, ubiquinol to cytochrome c"/>
    <property type="evidence" value="ECO:0007669"/>
    <property type="project" value="UniProtKB-UniRule"/>
</dbReference>
<evidence type="ECO:0000313" key="15">
    <source>
        <dbReference type="RefSeq" id="XP_020653022.1"/>
    </source>
</evidence>
<dbReference type="Gene3D" id="1.20.5.210">
    <property type="entry name" value="Cytochrome b-c1 complex subunit 8"/>
    <property type="match status" value="1"/>
</dbReference>
<keyword evidence="14" id="KW-1185">Reference proteome</keyword>
<evidence type="ECO:0000256" key="1">
    <source>
        <dbReference type="ARBA" id="ARBA00004434"/>
    </source>
</evidence>
<keyword evidence="6" id="KW-0812">Transmembrane</keyword>
<keyword evidence="7 13" id="KW-0999">Mitochondrion inner membrane</keyword>
<dbReference type="KEGG" id="pvt:110081005"/>
<dbReference type="InParanoid" id="A0A6J0TXB8"/>
<proteinExistence type="inferred from homology"/>
<keyword evidence="9" id="KW-1133">Transmembrane helix</keyword>
<comment type="subunit">
    <text evidence="12 13">Component of the ubiquinol-cytochrome c oxidoreductase (cytochrome b-c1 complex, complex III, CIII), a multisubunit enzyme composed of 11 subunits. The complex is composed of 3 respiratory subunits cytochrome b, cytochrome c1 and Rieske protein UQCRFS1, 2 core protein subunits UQCRC1/QCR1 and UQCRC2/QCR2, and 6 low-molecular weight protein subunits UQCRH/QCR6, UQCRB/QCR7, UQCRQ/QCR8, UQCR10/QCR9, UQCR11/QCR10 and subunit 9, the cleavage product of Rieske protein UQCRFS1. The complex exists as an obligatory dimer and forms supercomplexes (SCs) in the inner mitochondrial membrane with NADH-ubiquinone oxidoreductase (complex I, CI) and cytochrome c oxidase (complex IV, CIV), resulting in different assemblies (supercomplex SCI(1)III(2)IV(1) and megacomplex MCI(2)III(2)IV(2)). Interacts with UQCC6.</text>
</comment>
<gene>
    <name evidence="15" type="primary">UQCRQ</name>
</gene>
<evidence type="ECO:0000256" key="3">
    <source>
        <dbReference type="ARBA" id="ARBA00016324"/>
    </source>
</evidence>
<evidence type="ECO:0000256" key="7">
    <source>
        <dbReference type="ARBA" id="ARBA00022792"/>
    </source>
</evidence>
<name>A0A6J0TXB8_9SAUR</name>
<evidence type="ECO:0000256" key="12">
    <source>
        <dbReference type="ARBA" id="ARBA00047105"/>
    </source>
</evidence>
<dbReference type="OrthoDB" id="6683853at2759"/>
<dbReference type="InterPro" id="IPR036642">
    <property type="entry name" value="Cyt_bc1_su8_sf"/>
</dbReference>
<comment type="function">
    <text evidence="13">Component of the ubiquinol-cytochrome c oxidoreductase, a multisubunit transmembrane complex that is part of the mitochondrial electron transport chain which drives oxidative phosphorylation. The complex plays an important role in the uptake of multiple carbon sources present in different host niches.</text>
</comment>
<organism evidence="14 15">
    <name type="scientific">Pogona vitticeps</name>
    <name type="common">central bearded dragon</name>
    <dbReference type="NCBI Taxonomy" id="103695"/>
    <lineage>
        <taxon>Eukaryota</taxon>
        <taxon>Metazoa</taxon>
        <taxon>Chordata</taxon>
        <taxon>Craniata</taxon>
        <taxon>Vertebrata</taxon>
        <taxon>Euteleostomi</taxon>
        <taxon>Lepidosauria</taxon>
        <taxon>Squamata</taxon>
        <taxon>Bifurcata</taxon>
        <taxon>Unidentata</taxon>
        <taxon>Episquamata</taxon>
        <taxon>Toxicofera</taxon>
        <taxon>Iguania</taxon>
        <taxon>Acrodonta</taxon>
        <taxon>Agamidae</taxon>
        <taxon>Amphibolurinae</taxon>
        <taxon>Pogona</taxon>
    </lineage>
</organism>
<dbReference type="PANTHER" id="PTHR12119">
    <property type="entry name" value="UBIQUINOL-CYTOCHROME C REDUCTASE COMPLEX UBIQUINONE-BINDING PROTEIN QP-C"/>
    <property type="match status" value="1"/>
</dbReference>
<keyword evidence="4 13" id="KW-0813">Transport</keyword>
<sequence>MGRTFGQLARMRHIVTYKLSPFEQKMFPNSLLSEALNFWRRFSSQALRVAPPFIVWYLVCSWGTEEYERSVRKNPADYANDK</sequence>
<evidence type="ECO:0000256" key="8">
    <source>
        <dbReference type="ARBA" id="ARBA00022982"/>
    </source>
</evidence>
<dbReference type="Proteomes" id="UP001652642">
    <property type="component" value="Chromosome 15"/>
</dbReference>
<dbReference type="GO" id="GO:0045275">
    <property type="term" value="C:respiratory chain complex III"/>
    <property type="evidence" value="ECO:0007669"/>
    <property type="project" value="UniProtKB-UniRule"/>
</dbReference>
<dbReference type="AlphaFoldDB" id="A0A6J0TXB8"/>
<dbReference type="InterPro" id="IPR004205">
    <property type="entry name" value="Cyt_bc1_su8"/>
</dbReference>
<comment type="similarity">
    <text evidence="2 13">Belongs to the UQCRQ/QCR8 family.</text>
</comment>
<evidence type="ECO:0000256" key="10">
    <source>
        <dbReference type="ARBA" id="ARBA00023128"/>
    </source>
</evidence>
<keyword evidence="5 13" id="KW-0679">Respiratory chain</keyword>
<accession>A0A6J0TXB8</accession>
<dbReference type="RefSeq" id="XP_020653022.1">
    <property type="nucleotide sequence ID" value="XM_020797363.2"/>
</dbReference>
<dbReference type="PANTHER" id="PTHR12119:SF2">
    <property type="entry name" value="CYTOCHROME B-C1 COMPLEX SUBUNIT 8"/>
    <property type="match status" value="1"/>
</dbReference>
<evidence type="ECO:0000256" key="9">
    <source>
        <dbReference type="ARBA" id="ARBA00022989"/>
    </source>
</evidence>
<evidence type="ECO:0000313" key="14">
    <source>
        <dbReference type="Proteomes" id="UP001652642"/>
    </source>
</evidence>
<evidence type="ECO:0000256" key="6">
    <source>
        <dbReference type="ARBA" id="ARBA00022692"/>
    </source>
</evidence>
<dbReference type="CTD" id="27089"/>
<dbReference type="FunFam" id="1.20.5.210:FF:000001">
    <property type="entry name" value="Cytochrome b-c1 complex subunit 8"/>
    <property type="match status" value="1"/>
</dbReference>
<evidence type="ECO:0000256" key="2">
    <source>
        <dbReference type="ARBA" id="ARBA00007668"/>
    </source>
</evidence>
<keyword evidence="10 13" id="KW-0496">Mitochondrion</keyword>
<dbReference type="Pfam" id="PF02939">
    <property type="entry name" value="UcrQ"/>
    <property type="match status" value="1"/>
</dbReference>